<comment type="caution">
    <text evidence="8">The sequence shown here is derived from an EMBL/GenBank/DDBJ whole genome shotgun (WGS) entry which is preliminary data.</text>
</comment>
<dbReference type="Proteomes" id="UP001560019">
    <property type="component" value="Unassembled WGS sequence"/>
</dbReference>
<sequence>MRLSANLIAGLAIALAALLSFAAATVAVTQIETRSAAAVERILLAEGIDWAAVETNGLRMTLSGTAPDEAARFNALSLAGQVVESSRLIDAMDVTPSEPIAPPLFSLELLRNDQGVSMIGLIPGDGAHERIAAAVQERSAGQPVTDMLDVADHPVPAAWPDALEFGLAALERLERAKISISAERVAVTAIADSLPEKRKLETALARRAPEGLEISLDISAPRPVITPFTLRFLIDEDGTRFDACSADTQEAADRIIAAAVAAGFEGKVNCILGLGTPSPRWGAAVETGIAALAELGRGTLTFSDADVTLVAADDVPQALFDRVVGELDSALPEVFSLHAVLPEPVKVDGSGDERGPAEFYATLSPEGLVQLRGRIPDAIARGATESYARSRFGPGNVYAAMRLDSDLPEGWPLRVLAGLAALSDLRNGVVIVQRDYLRLSGTSLDENAGDRITRELSDKLGEAQNFELDIRYEKPPAEPEAAAAIDPETCVARINEIIGTEKITFEPGATTLGPESVGVVNRIAREMRTCPDAEMEIGGHTDSQGRAEMNLDLSQKRAEAVLNALMARRVLVGNLTARGYGETEPVADNGTEEGREANRRIEFRLIGDNAPPAEDETADAGSEEDTADDAAEDAGTEAEAATEGSE</sequence>
<dbReference type="InterPro" id="IPR006664">
    <property type="entry name" value="OMP_bac"/>
</dbReference>
<protein>
    <submittedName>
        <fullName evidence="8">OOP family OmpA-OmpF porin</fullName>
    </submittedName>
</protein>
<evidence type="ECO:0000256" key="6">
    <source>
        <dbReference type="SAM" id="SignalP"/>
    </source>
</evidence>
<dbReference type="InterPro" id="IPR050330">
    <property type="entry name" value="Bact_OuterMem_StrucFunc"/>
</dbReference>
<feature type="compositionally biased region" description="Acidic residues" evidence="5">
    <location>
        <begin position="613"/>
        <end position="636"/>
    </location>
</feature>
<feature type="compositionally biased region" description="Low complexity" evidence="5">
    <location>
        <begin position="637"/>
        <end position="646"/>
    </location>
</feature>
<dbReference type="Pfam" id="PF00691">
    <property type="entry name" value="OmpA"/>
    <property type="match status" value="1"/>
</dbReference>
<feature type="signal peptide" evidence="6">
    <location>
        <begin position="1"/>
        <end position="22"/>
    </location>
</feature>
<dbReference type="InterPro" id="IPR006665">
    <property type="entry name" value="OmpA-like"/>
</dbReference>
<evidence type="ECO:0000256" key="3">
    <source>
        <dbReference type="ARBA" id="ARBA00023237"/>
    </source>
</evidence>
<dbReference type="PRINTS" id="PR01021">
    <property type="entry name" value="OMPADOMAIN"/>
</dbReference>
<dbReference type="SUPFAM" id="SSF103088">
    <property type="entry name" value="OmpA-like"/>
    <property type="match status" value="1"/>
</dbReference>
<evidence type="ECO:0000256" key="5">
    <source>
        <dbReference type="SAM" id="MobiDB-lite"/>
    </source>
</evidence>
<evidence type="ECO:0000313" key="9">
    <source>
        <dbReference type="Proteomes" id="UP001560019"/>
    </source>
</evidence>
<feature type="chain" id="PRO_5046869188" evidence="6">
    <location>
        <begin position="23"/>
        <end position="646"/>
    </location>
</feature>
<dbReference type="EMBL" id="JBEHHI010000001">
    <property type="protein sequence ID" value="MEX5727811.1"/>
    <property type="molecule type" value="Genomic_DNA"/>
</dbReference>
<evidence type="ECO:0000313" key="8">
    <source>
        <dbReference type="EMBL" id="MEX5727811.1"/>
    </source>
</evidence>
<name>A0ABV3XR61_9RHOB</name>
<comment type="subcellular location">
    <subcellularLocation>
        <location evidence="1">Cell outer membrane</location>
    </subcellularLocation>
</comment>
<evidence type="ECO:0000259" key="7">
    <source>
        <dbReference type="PROSITE" id="PS51123"/>
    </source>
</evidence>
<keyword evidence="2 4" id="KW-0472">Membrane</keyword>
<feature type="region of interest" description="Disordered" evidence="5">
    <location>
        <begin position="603"/>
        <end position="646"/>
    </location>
</feature>
<proteinExistence type="predicted"/>
<keyword evidence="3" id="KW-0998">Cell outer membrane</keyword>
<dbReference type="Gene3D" id="3.30.1330.60">
    <property type="entry name" value="OmpA-like domain"/>
    <property type="match status" value="1"/>
</dbReference>
<dbReference type="Gene3D" id="3.40.1520.20">
    <property type="match status" value="2"/>
</dbReference>
<evidence type="ECO:0000256" key="4">
    <source>
        <dbReference type="PROSITE-ProRule" id="PRU00473"/>
    </source>
</evidence>
<keyword evidence="6" id="KW-0732">Signal</keyword>
<accession>A0ABV3XR61</accession>
<reference evidence="8 9" key="1">
    <citation type="submission" date="2024-06" db="EMBL/GenBank/DDBJ databases">
        <title>Genome of Rhodovulum iodosum, a marine photoferrotroph.</title>
        <authorList>
            <person name="Bianchini G."/>
            <person name="Nikeleit V."/>
            <person name="Kappler A."/>
            <person name="Bryce C."/>
            <person name="Sanchez-Baracaldo P."/>
        </authorList>
    </citation>
    <scope>NUCLEOTIDE SEQUENCE [LARGE SCALE GENOMIC DNA]</scope>
    <source>
        <strain evidence="8 9">UT/N1</strain>
    </source>
</reference>
<gene>
    <name evidence="8" type="ORF">Ga0609869_001164</name>
</gene>
<dbReference type="PANTHER" id="PTHR30329">
    <property type="entry name" value="STATOR ELEMENT OF FLAGELLAR MOTOR COMPLEX"/>
    <property type="match status" value="1"/>
</dbReference>
<evidence type="ECO:0000256" key="1">
    <source>
        <dbReference type="ARBA" id="ARBA00004442"/>
    </source>
</evidence>
<keyword evidence="9" id="KW-1185">Reference proteome</keyword>
<dbReference type="PROSITE" id="PS51123">
    <property type="entry name" value="OMPA_2"/>
    <property type="match status" value="1"/>
</dbReference>
<dbReference type="RefSeq" id="WP_125405652.1">
    <property type="nucleotide sequence ID" value="NZ_JBEHHI010000001.1"/>
</dbReference>
<organism evidence="8 9">
    <name type="scientific">Rhodovulum iodosum</name>
    <dbReference type="NCBI Taxonomy" id="68291"/>
    <lineage>
        <taxon>Bacteria</taxon>
        <taxon>Pseudomonadati</taxon>
        <taxon>Pseudomonadota</taxon>
        <taxon>Alphaproteobacteria</taxon>
        <taxon>Rhodobacterales</taxon>
        <taxon>Paracoccaceae</taxon>
        <taxon>Rhodovulum</taxon>
    </lineage>
</organism>
<dbReference type="CDD" id="cd07185">
    <property type="entry name" value="OmpA_C-like"/>
    <property type="match status" value="1"/>
</dbReference>
<dbReference type="PANTHER" id="PTHR30329:SF21">
    <property type="entry name" value="LIPOPROTEIN YIAD-RELATED"/>
    <property type="match status" value="1"/>
</dbReference>
<dbReference type="InterPro" id="IPR036737">
    <property type="entry name" value="OmpA-like_sf"/>
</dbReference>
<feature type="domain" description="OmpA-like" evidence="7">
    <location>
        <begin position="492"/>
        <end position="609"/>
    </location>
</feature>
<evidence type="ECO:0000256" key="2">
    <source>
        <dbReference type="ARBA" id="ARBA00023136"/>
    </source>
</evidence>